<protein>
    <submittedName>
        <fullName evidence="7">Uncharacterized protein</fullName>
    </submittedName>
</protein>
<comment type="caution">
    <text evidence="7">The sequence shown here is derived from an EMBL/GenBank/DDBJ whole genome shotgun (WGS) entry which is preliminary data.</text>
</comment>
<reference evidence="7" key="1">
    <citation type="submission" date="2020-08" db="EMBL/GenBank/DDBJ databases">
        <title>Genome sequencing and assembly of the red palm weevil Rhynchophorus ferrugineus.</title>
        <authorList>
            <person name="Dias G.B."/>
            <person name="Bergman C.M."/>
            <person name="Manee M."/>
        </authorList>
    </citation>
    <scope>NUCLEOTIDE SEQUENCE</scope>
    <source>
        <strain evidence="7">AA-2017</strain>
        <tissue evidence="7">Whole larva</tissue>
    </source>
</reference>
<dbReference type="Gene3D" id="1.50.40.10">
    <property type="entry name" value="Mitochondrial carrier domain"/>
    <property type="match status" value="1"/>
</dbReference>
<keyword evidence="8" id="KW-1185">Reference proteome</keyword>
<dbReference type="GO" id="GO:0016020">
    <property type="term" value="C:membrane"/>
    <property type="evidence" value="ECO:0007669"/>
    <property type="project" value="UniProtKB-SubCell"/>
</dbReference>
<dbReference type="EMBL" id="JAACXV010000393">
    <property type="protein sequence ID" value="KAF7278654.1"/>
    <property type="molecule type" value="Genomic_DNA"/>
</dbReference>
<sequence length="66" mass="7384">MNSKDGECTGLVSCIWVTRKEGYGAFFKGLVPSGARILPTTILVFLFFEQLRLNFGYLPPEAKKKV</sequence>
<keyword evidence="6" id="KW-0813">Transport</keyword>
<evidence type="ECO:0000256" key="1">
    <source>
        <dbReference type="ARBA" id="ARBA00004141"/>
    </source>
</evidence>
<dbReference type="SUPFAM" id="SSF103506">
    <property type="entry name" value="Mitochondrial carrier"/>
    <property type="match status" value="1"/>
</dbReference>
<dbReference type="InterPro" id="IPR023395">
    <property type="entry name" value="MCP_dom_sf"/>
</dbReference>
<evidence type="ECO:0000313" key="8">
    <source>
        <dbReference type="Proteomes" id="UP000625711"/>
    </source>
</evidence>
<accession>A0A834MHN1</accession>
<evidence type="ECO:0000313" key="7">
    <source>
        <dbReference type="EMBL" id="KAF7278654.1"/>
    </source>
</evidence>
<comment type="subcellular location">
    <subcellularLocation>
        <location evidence="1">Membrane</location>
        <topology evidence="1">Multi-pass membrane protein</topology>
    </subcellularLocation>
</comment>
<evidence type="ECO:0000256" key="6">
    <source>
        <dbReference type="RuleBase" id="RU000488"/>
    </source>
</evidence>
<dbReference type="OrthoDB" id="448427at2759"/>
<organism evidence="7 8">
    <name type="scientific">Rhynchophorus ferrugineus</name>
    <name type="common">Red palm weevil</name>
    <name type="synonym">Curculio ferrugineus</name>
    <dbReference type="NCBI Taxonomy" id="354439"/>
    <lineage>
        <taxon>Eukaryota</taxon>
        <taxon>Metazoa</taxon>
        <taxon>Ecdysozoa</taxon>
        <taxon>Arthropoda</taxon>
        <taxon>Hexapoda</taxon>
        <taxon>Insecta</taxon>
        <taxon>Pterygota</taxon>
        <taxon>Neoptera</taxon>
        <taxon>Endopterygota</taxon>
        <taxon>Coleoptera</taxon>
        <taxon>Polyphaga</taxon>
        <taxon>Cucujiformia</taxon>
        <taxon>Curculionidae</taxon>
        <taxon>Dryophthorinae</taxon>
        <taxon>Rhynchophorus</taxon>
    </lineage>
</organism>
<name>A0A834MHN1_RHYFE</name>
<keyword evidence="4 5" id="KW-0472">Membrane</keyword>
<dbReference type="PROSITE" id="PS50920">
    <property type="entry name" value="SOLCAR"/>
    <property type="match status" value="1"/>
</dbReference>
<gene>
    <name evidence="7" type="ORF">GWI33_008104</name>
</gene>
<feature type="repeat" description="Solcar" evidence="5">
    <location>
        <begin position="1"/>
        <end position="54"/>
    </location>
</feature>
<dbReference type="Pfam" id="PF00153">
    <property type="entry name" value="Mito_carr"/>
    <property type="match status" value="1"/>
</dbReference>
<dbReference type="Proteomes" id="UP000625711">
    <property type="component" value="Unassembled WGS sequence"/>
</dbReference>
<keyword evidence="3 5" id="KW-0812">Transmembrane</keyword>
<proteinExistence type="inferred from homology"/>
<dbReference type="InterPro" id="IPR018108">
    <property type="entry name" value="MCP_transmembrane"/>
</dbReference>
<evidence type="ECO:0000256" key="5">
    <source>
        <dbReference type="PROSITE-ProRule" id="PRU00282"/>
    </source>
</evidence>
<evidence type="ECO:0000256" key="4">
    <source>
        <dbReference type="ARBA" id="ARBA00023136"/>
    </source>
</evidence>
<evidence type="ECO:0000256" key="3">
    <source>
        <dbReference type="ARBA" id="ARBA00022692"/>
    </source>
</evidence>
<comment type="similarity">
    <text evidence="2 6">Belongs to the mitochondrial carrier (TC 2.A.29) family.</text>
</comment>
<dbReference type="AlphaFoldDB" id="A0A834MHN1"/>
<evidence type="ECO:0000256" key="2">
    <source>
        <dbReference type="ARBA" id="ARBA00006375"/>
    </source>
</evidence>